<evidence type="ECO:0000256" key="7">
    <source>
        <dbReference type="ARBA" id="ARBA00023163"/>
    </source>
</evidence>
<dbReference type="PANTHER" id="PTHR46352:SF2">
    <property type="entry name" value="ZINC FINGER PROTEIN STAR3"/>
    <property type="match status" value="1"/>
</dbReference>
<evidence type="ECO:0000256" key="8">
    <source>
        <dbReference type="ARBA" id="ARBA00023242"/>
    </source>
</evidence>
<protein>
    <recommendedName>
        <fullName evidence="12">C2H2-type domain-containing protein</fullName>
    </recommendedName>
</protein>
<evidence type="ECO:0000256" key="5">
    <source>
        <dbReference type="ARBA" id="ARBA00022833"/>
    </source>
</evidence>
<dbReference type="InterPro" id="IPR059161">
    <property type="entry name" value="Znf-C2H2_STOP1/2_3rd"/>
</dbReference>
<dbReference type="Proteomes" id="UP001341281">
    <property type="component" value="Chromosome 08"/>
</dbReference>
<dbReference type="SUPFAM" id="SSF57667">
    <property type="entry name" value="beta-beta-alpha zinc fingers"/>
    <property type="match status" value="1"/>
</dbReference>
<evidence type="ECO:0000256" key="11">
    <source>
        <dbReference type="SAM" id="Phobius"/>
    </source>
</evidence>
<reference evidence="13 14" key="1">
    <citation type="submission" date="2024-02" db="EMBL/GenBank/DDBJ databases">
        <title>High-quality chromosome-scale genome assembly of Pensacola bahiagrass (Paspalum notatum Flugge var. saurae).</title>
        <authorList>
            <person name="Vega J.M."/>
            <person name="Podio M."/>
            <person name="Orjuela J."/>
            <person name="Siena L.A."/>
            <person name="Pessino S.C."/>
            <person name="Combes M.C."/>
            <person name="Mariac C."/>
            <person name="Albertini E."/>
            <person name="Pupilli F."/>
            <person name="Ortiz J.P.A."/>
            <person name="Leblanc O."/>
        </authorList>
    </citation>
    <scope>NUCLEOTIDE SEQUENCE [LARGE SCALE GENOMIC DNA]</scope>
    <source>
        <strain evidence="13">R1</strain>
        <tissue evidence="13">Leaf</tissue>
    </source>
</reference>
<dbReference type="InterPro" id="IPR036236">
    <property type="entry name" value="Znf_C2H2_sf"/>
</dbReference>
<sequence length="542" mass="59389">MAEVPLALAHKFDQPSSTLLVHWFLPAAASLLLRFLLLSIVVLPGSPARRMVTVSSSSSSSLAMDHGQNHIHDQSANLYCQFNSDNPFLSMGVQQAFPPFTTPFGAVPSTNIPHMDWNPATMLDNLTFIEEKIRQVKDVIRTMVDNGGQLPCHLGEFAQQQQVVNTDLTCLIVQLISTAGSLLPSLKNSSFLSHPPAGHMDMANHVGSSPTLVPNVTTISEENNDEMYSPEDYEKLFKGLTDGAMEGGIEIDNVLVEEQDAKDGDEGNDAGMDGESLPPGSYELLQLEKDEILAPHTHFCSICGKGFKRDANLRMHMRGHGDEYKSPAALAKPPRDASAEQEPVKRYSCPFIGCKRNKLHKNFQPLKTILCVKNHYKRSHCEKSYTCSRCHTKKFSVMADLKTHQKHCGRDKWLCSCGTSFSRKDKLFAHVALFQGHTPALPPEEPKTSSDQIGDVGSHQEPAKLQGSTGSSFMWGASSGNDSAMDIKGFDGSSDEFLSTANFGSFNFSFGQADGFPGEPSGSSFSMLLSEHFQNSRKKGQN</sequence>
<dbReference type="InterPro" id="IPR013087">
    <property type="entry name" value="Znf_C2H2_type"/>
</dbReference>
<dbReference type="GO" id="GO:0010447">
    <property type="term" value="P:response to acidic pH"/>
    <property type="evidence" value="ECO:0007669"/>
    <property type="project" value="InterPro"/>
</dbReference>
<keyword evidence="2" id="KW-0479">Metal-binding</keyword>
<evidence type="ECO:0000256" key="4">
    <source>
        <dbReference type="ARBA" id="ARBA00022771"/>
    </source>
</evidence>
<dbReference type="AlphaFoldDB" id="A0AAQ3X8K3"/>
<keyword evidence="11" id="KW-0812">Transmembrane</keyword>
<evidence type="ECO:0000313" key="14">
    <source>
        <dbReference type="Proteomes" id="UP001341281"/>
    </source>
</evidence>
<name>A0AAQ3X8K3_PASNO</name>
<feature type="domain" description="C2H2-type" evidence="12">
    <location>
        <begin position="298"/>
        <end position="325"/>
    </location>
</feature>
<keyword evidence="11" id="KW-1133">Transmembrane helix</keyword>
<dbReference type="PROSITE" id="PS00028">
    <property type="entry name" value="ZINC_FINGER_C2H2_1"/>
    <property type="match status" value="1"/>
</dbReference>
<feature type="region of interest" description="Disordered" evidence="10">
    <location>
        <begin position="521"/>
        <end position="542"/>
    </location>
</feature>
<dbReference type="GO" id="GO:0010044">
    <property type="term" value="P:response to aluminum ion"/>
    <property type="evidence" value="ECO:0007669"/>
    <property type="project" value="InterPro"/>
</dbReference>
<keyword evidence="8" id="KW-0539">Nucleus</keyword>
<dbReference type="GO" id="GO:0008270">
    <property type="term" value="F:zinc ion binding"/>
    <property type="evidence" value="ECO:0007669"/>
    <property type="project" value="UniProtKB-KW"/>
</dbReference>
<dbReference type="Pfam" id="PF00096">
    <property type="entry name" value="zf-C2H2"/>
    <property type="match status" value="1"/>
</dbReference>
<keyword evidence="7" id="KW-0804">Transcription</keyword>
<organism evidence="13 14">
    <name type="scientific">Paspalum notatum var. saurae</name>
    <dbReference type="NCBI Taxonomy" id="547442"/>
    <lineage>
        <taxon>Eukaryota</taxon>
        <taxon>Viridiplantae</taxon>
        <taxon>Streptophyta</taxon>
        <taxon>Embryophyta</taxon>
        <taxon>Tracheophyta</taxon>
        <taxon>Spermatophyta</taxon>
        <taxon>Magnoliopsida</taxon>
        <taxon>Liliopsida</taxon>
        <taxon>Poales</taxon>
        <taxon>Poaceae</taxon>
        <taxon>PACMAD clade</taxon>
        <taxon>Panicoideae</taxon>
        <taxon>Andropogonodae</taxon>
        <taxon>Paspaleae</taxon>
        <taxon>Paspalinae</taxon>
        <taxon>Paspalum</taxon>
    </lineage>
</organism>
<dbReference type="PANTHER" id="PTHR46352">
    <property type="entry name" value="PROTEIN SENSITIVE TO PROTON RHIZOTOXICITY 1"/>
    <property type="match status" value="1"/>
</dbReference>
<evidence type="ECO:0000256" key="3">
    <source>
        <dbReference type="ARBA" id="ARBA00022737"/>
    </source>
</evidence>
<dbReference type="InterPro" id="IPR058196">
    <property type="entry name" value="zf-C2H2_STOP1/2_C"/>
</dbReference>
<keyword evidence="14" id="KW-1185">Reference proteome</keyword>
<evidence type="ECO:0000313" key="13">
    <source>
        <dbReference type="EMBL" id="WVZ88571.1"/>
    </source>
</evidence>
<evidence type="ECO:0000256" key="9">
    <source>
        <dbReference type="PROSITE-ProRule" id="PRU00042"/>
    </source>
</evidence>
<keyword evidence="3" id="KW-0677">Repeat</keyword>
<evidence type="ECO:0000259" key="12">
    <source>
        <dbReference type="PROSITE" id="PS50157"/>
    </source>
</evidence>
<dbReference type="Gene3D" id="3.30.160.60">
    <property type="entry name" value="Classic Zinc Finger"/>
    <property type="match status" value="1"/>
</dbReference>
<accession>A0AAQ3X8K3</accession>
<feature type="region of interest" description="Disordered" evidence="10">
    <location>
        <begin position="438"/>
        <end position="470"/>
    </location>
</feature>
<evidence type="ECO:0000256" key="2">
    <source>
        <dbReference type="ARBA" id="ARBA00022723"/>
    </source>
</evidence>
<keyword evidence="4 9" id="KW-0863">Zinc-finger</keyword>
<comment type="subcellular location">
    <subcellularLocation>
        <location evidence="1">Nucleus</location>
    </subcellularLocation>
</comment>
<evidence type="ECO:0000256" key="6">
    <source>
        <dbReference type="ARBA" id="ARBA00023015"/>
    </source>
</evidence>
<dbReference type="InterPro" id="IPR044300">
    <property type="entry name" value="STOP1/2"/>
</dbReference>
<evidence type="ECO:0000256" key="10">
    <source>
        <dbReference type="SAM" id="MobiDB-lite"/>
    </source>
</evidence>
<gene>
    <name evidence="13" type="ORF">U9M48_035076</name>
</gene>
<keyword evidence="5" id="KW-0862">Zinc</keyword>
<evidence type="ECO:0000256" key="1">
    <source>
        <dbReference type="ARBA" id="ARBA00004123"/>
    </source>
</evidence>
<dbReference type="Pfam" id="PF23118">
    <property type="entry name" value="zf-C2H2_STOP2_C"/>
    <property type="match status" value="1"/>
</dbReference>
<dbReference type="EMBL" id="CP144752">
    <property type="protein sequence ID" value="WVZ88571.1"/>
    <property type="molecule type" value="Genomic_DNA"/>
</dbReference>
<proteinExistence type="predicted"/>
<dbReference type="SMART" id="SM00355">
    <property type="entry name" value="ZnF_C2H2"/>
    <property type="match status" value="3"/>
</dbReference>
<keyword evidence="6" id="KW-0805">Transcription regulation</keyword>
<feature type="transmembrane region" description="Helical" evidence="11">
    <location>
        <begin position="20"/>
        <end position="43"/>
    </location>
</feature>
<keyword evidence="11" id="KW-0472">Membrane</keyword>
<dbReference type="PROSITE" id="PS50157">
    <property type="entry name" value="ZINC_FINGER_C2H2_2"/>
    <property type="match status" value="1"/>
</dbReference>
<dbReference type="Pfam" id="PF23115">
    <property type="entry name" value="zf-C2H2_STOP2_3rd"/>
    <property type="match status" value="1"/>
</dbReference>